<comment type="caution">
    <text evidence="1">The sequence shown here is derived from an EMBL/GenBank/DDBJ whole genome shotgun (WGS) entry which is preliminary data.</text>
</comment>
<evidence type="ECO:0000313" key="1">
    <source>
        <dbReference type="EMBL" id="KRG10861.1"/>
    </source>
</evidence>
<dbReference type="AlphaFoldDB" id="A0A0Q9XS26"/>
<reference evidence="1 2" key="1">
    <citation type="submission" date="2015-06" db="EMBL/GenBank/DDBJ databases">
        <title>Genome sequencing project of Bacillus galactosidilyticus PL133.</title>
        <authorList>
            <person name="Gaiero J."/>
            <person name="Nicol R."/>
            <person name="Habash M."/>
        </authorList>
    </citation>
    <scope>NUCLEOTIDE SEQUENCE [LARGE SCALE GENOMIC DNA]</scope>
    <source>
        <strain evidence="1 2">PL133</strain>
    </source>
</reference>
<dbReference type="PATRIC" id="fig|217031.4.peg.6596"/>
<sequence>MNRRKIQWQTNEQKENWLYIGRNAHLNYTDLEKAENIYEEKSSLVIIPLVDFYTREETKAHDLLISILKDQSFTPIQTPLVLIQPYSMQRSYSTFSQAIEKLKEERMKMGGEVLEYHLPR</sequence>
<gene>
    <name evidence="1" type="ORF">ACA29_19515</name>
</gene>
<evidence type="ECO:0000313" key="2">
    <source>
        <dbReference type="Proteomes" id="UP000053881"/>
    </source>
</evidence>
<name>A0A0Q9XS26_9BACI</name>
<dbReference type="Proteomes" id="UP000053881">
    <property type="component" value="Unassembled WGS sequence"/>
</dbReference>
<dbReference type="EMBL" id="LGPB01000133">
    <property type="protein sequence ID" value="KRG10861.1"/>
    <property type="molecule type" value="Genomic_DNA"/>
</dbReference>
<protein>
    <submittedName>
        <fullName evidence="1">Uncharacterized protein</fullName>
    </submittedName>
</protein>
<accession>A0A0Q9XS26</accession>
<proteinExistence type="predicted"/>
<organism evidence="1 2">
    <name type="scientific">Lederbergia galactosidilytica</name>
    <dbReference type="NCBI Taxonomy" id="217031"/>
    <lineage>
        <taxon>Bacteria</taxon>
        <taxon>Bacillati</taxon>
        <taxon>Bacillota</taxon>
        <taxon>Bacilli</taxon>
        <taxon>Bacillales</taxon>
        <taxon>Bacillaceae</taxon>
        <taxon>Lederbergia</taxon>
    </lineage>
</organism>